<accession>A0A836HBL0</accession>
<dbReference type="KEGG" id="loi:92359804"/>
<comment type="caution">
    <text evidence="3">The sequence shown here is derived from an EMBL/GenBank/DDBJ whole genome shotgun (WGS) entry which is preliminary data.</text>
</comment>
<reference evidence="4" key="1">
    <citation type="journal article" date="2021" name="Microbiol. Resour. Announc.">
        <title>LGAAP: Leishmaniinae Genome Assembly and Annotation Pipeline.</title>
        <authorList>
            <person name="Almutairi H."/>
            <person name="Urbaniak M.D."/>
            <person name="Bates M.D."/>
            <person name="Jariyapan N."/>
            <person name="Kwakye-Nuako G."/>
            <person name="Thomaz-Soccol V."/>
            <person name="Al-Salem W.S."/>
            <person name="Dillon R.J."/>
            <person name="Bates P.A."/>
            <person name="Gatherer D."/>
        </authorList>
    </citation>
    <scope>NUCLEOTIDE SEQUENCE [LARGE SCALE GENOMIC DNA]</scope>
</reference>
<gene>
    <name evidence="3" type="ORF">LSCM4_03876</name>
</gene>
<reference evidence="4" key="2">
    <citation type="journal article" date="2021" name="Sci. Data">
        <title>Chromosome-scale genome sequencing, assembly and annotation of six genomes from subfamily Leishmaniinae.</title>
        <authorList>
            <person name="Almutairi H."/>
            <person name="Urbaniak M.D."/>
            <person name="Bates M.D."/>
            <person name="Jariyapan N."/>
            <person name="Kwakye-Nuako G."/>
            <person name="Thomaz Soccol V."/>
            <person name="Al-Salem W.S."/>
            <person name="Dillon R.J."/>
            <person name="Bates P.A."/>
            <person name="Gatherer D."/>
        </authorList>
    </citation>
    <scope>NUCLEOTIDE SEQUENCE [LARGE SCALE GENOMIC DNA]</scope>
</reference>
<dbReference type="Proteomes" id="UP000674143">
    <property type="component" value="Unassembled WGS sequence"/>
</dbReference>
<feature type="region of interest" description="Disordered" evidence="1">
    <location>
        <begin position="296"/>
        <end position="318"/>
    </location>
</feature>
<organism evidence="3 4">
    <name type="scientific">Leishmania orientalis</name>
    <dbReference type="NCBI Taxonomy" id="2249476"/>
    <lineage>
        <taxon>Eukaryota</taxon>
        <taxon>Discoba</taxon>
        <taxon>Euglenozoa</taxon>
        <taxon>Kinetoplastea</taxon>
        <taxon>Metakinetoplastina</taxon>
        <taxon>Trypanosomatida</taxon>
        <taxon>Trypanosomatidae</taxon>
        <taxon>Leishmaniinae</taxon>
        <taxon>Leishmania</taxon>
    </lineage>
</organism>
<dbReference type="EMBL" id="JAFHLR010000028">
    <property type="protein sequence ID" value="KAG5474701.1"/>
    <property type="molecule type" value="Genomic_DNA"/>
</dbReference>
<sequence length="443" mass="47958">MDSKVNAPPHYQCLGVDPSINAADLARHYKKLSLQLHPDRAAYRDDADNEEHVRDRYQRITEAYAVLSDPEKRSAYDTKHGVNFQSRLAHLQSVIGQHNTMAVQRTAMGRTTVDAAPSSSPTTLQHDARHSHAGPQKSSAEDTDDDDEDYDPNDVAVLPFSGRRRGGSSGSPSADMNDEHEEGDYIAHLFSLQLRIGAAAALRTCGGLPITKYQVITLTRSLVSPASPHARTWGLIFEKNELVGLEVEYPEELESITGISAVPFPSVVQQVGDTMVQPTTDVPRLLSHLCTAASSRGSAVSPATGQTPPTSSEAHPLEGVEPSEAFVETSTTSPGSSSAELLRLVLAYSTVAYDLVGEIHLLGDDDVMSRLVPSWCVAPQLRPLMPDATVLSVNNTHVRSGKELRAALRSAVLDGKDEDALQAVKRARTSRAVVVEFCQLPFL</sequence>
<feature type="domain" description="J" evidence="2">
    <location>
        <begin position="9"/>
        <end position="80"/>
    </location>
</feature>
<dbReference type="Pfam" id="PF00226">
    <property type="entry name" value="DnaJ"/>
    <property type="match status" value="1"/>
</dbReference>
<dbReference type="InterPro" id="IPR018253">
    <property type="entry name" value="DnaJ_domain_CS"/>
</dbReference>
<name>A0A836HBL0_9TRYP</name>
<dbReference type="RefSeq" id="XP_067061807.1">
    <property type="nucleotide sequence ID" value="XM_067205870.1"/>
</dbReference>
<protein>
    <recommendedName>
        <fullName evidence="2">J domain-containing protein</fullName>
    </recommendedName>
</protein>
<feature type="compositionally biased region" description="Acidic residues" evidence="1">
    <location>
        <begin position="141"/>
        <end position="152"/>
    </location>
</feature>
<dbReference type="SMART" id="SM00271">
    <property type="entry name" value="DnaJ"/>
    <property type="match status" value="1"/>
</dbReference>
<dbReference type="PANTHER" id="PTHR44743">
    <property type="entry name" value="PUTATIVE, EXPRESSED-RELATED"/>
    <property type="match status" value="1"/>
</dbReference>
<evidence type="ECO:0000259" key="2">
    <source>
        <dbReference type="PROSITE" id="PS50076"/>
    </source>
</evidence>
<dbReference type="InterPro" id="IPR036869">
    <property type="entry name" value="J_dom_sf"/>
</dbReference>
<proteinExistence type="predicted"/>
<evidence type="ECO:0000313" key="3">
    <source>
        <dbReference type="EMBL" id="KAG5474701.1"/>
    </source>
</evidence>
<dbReference type="PANTHER" id="PTHR44743:SF10">
    <property type="entry name" value="J DOMAIN-CONTAINING PROTEIN"/>
    <property type="match status" value="1"/>
</dbReference>
<dbReference type="PROSITE" id="PS50076">
    <property type="entry name" value="DNAJ_2"/>
    <property type="match status" value="1"/>
</dbReference>
<dbReference type="AlphaFoldDB" id="A0A836HBL0"/>
<dbReference type="GeneID" id="92359804"/>
<dbReference type="Gene3D" id="1.10.287.110">
    <property type="entry name" value="DnaJ domain"/>
    <property type="match status" value="1"/>
</dbReference>
<feature type="region of interest" description="Disordered" evidence="1">
    <location>
        <begin position="112"/>
        <end position="179"/>
    </location>
</feature>
<dbReference type="InterPro" id="IPR001623">
    <property type="entry name" value="DnaJ_domain"/>
</dbReference>
<dbReference type="SUPFAM" id="SSF46565">
    <property type="entry name" value="Chaperone J-domain"/>
    <property type="match status" value="1"/>
</dbReference>
<feature type="compositionally biased region" description="Polar residues" evidence="1">
    <location>
        <begin position="296"/>
        <end position="313"/>
    </location>
</feature>
<dbReference type="SMR" id="A0A836HBL0"/>
<dbReference type="PROSITE" id="PS00636">
    <property type="entry name" value="DNAJ_1"/>
    <property type="match status" value="1"/>
</dbReference>
<keyword evidence="4" id="KW-1185">Reference proteome</keyword>
<dbReference type="PRINTS" id="PR00625">
    <property type="entry name" value="JDOMAIN"/>
</dbReference>
<evidence type="ECO:0000313" key="4">
    <source>
        <dbReference type="Proteomes" id="UP000674143"/>
    </source>
</evidence>
<evidence type="ECO:0000256" key="1">
    <source>
        <dbReference type="SAM" id="MobiDB-lite"/>
    </source>
</evidence>
<dbReference type="CDD" id="cd06257">
    <property type="entry name" value="DnaJ"/>
    <property type="match status" value="1"/>
</dbReference>